<evidence type="ECO:0000256" key="3">
    <source>
        <dbReference type="SAM" id="MobiDB-lite"/>
    </source>
</evidence>
<reference evidence="5 6" key="1">
    <citation type="journal article" date="2013" name="Nat. Genet.">
        <title>The genome of the hydatid tapeworm Echinococcus granulosus.</title>
        <authorList>
            <person name="Zheng H."/>
            <person name="Zhang W."/>
            <person name="Zhang L."/>
            <person name="Zhang Z."/>
            <person name="Li J."/>
            <person name="Lu G."/>
            <person name="Zhu Y."/>
            <person name="Wang Y."/>
            <person name="Huang Y."/>
            <person name="Liu J."/>
            <person name="Kang H."/>
            <person name="Chen J."/>
            <person name="Wang L."/>
            <person name="Chen A."/>
            <person name="Yu S."/>
            <person name="Gao Z."/>
            <person name="Jin L."/>
            <person name="Gu W."/>
            <person name="Wang Z."/>
            <person name="Zhao L."/>
            <person name="Shi B."/>
            <person name="Wen H."/>
            <person name="Lin R."/>
            <person name="Jones M.K."/>
            <person name="Brejova B."/>
            <person name="Vinar T."/>
            <person name="Zhao G."/>
            <person name="McManus D.P."/>
            <person name="Chen Z."/>
            <person name="Zhou Y."/>
            <person name="Wang S."/>
        </authorList>
    </citation>
    <scope>NUCLEOTIDE SEQUENCE [LARGE SCALE GENOMIC DNA]</scope>
</reference>
<dbReference type="PANTHER" id="PTHR10288">
    <property type="entry name" value="KH DOMAIN CONTAINING RNA BINDING PROTEIN"/>
    <property type="match status" value="1"/>
</dbReference>
<dbReference type="OrthoDB" id="441329at2759"/>
<dbReference type="EMBL" id="APAU02000004">
    <property type="protein sequence ID" value="EUB64044.1"/>
    <property type="molecule type" value="Genomic_DNA"/>
</dbReference>
<feature type="region of interest" description="Disordered" evidence="3">
    <location>
        <begin position="249"/>
        <end position="269"/>
    </location>
</feature>
<evidence type="ECO:0000256" key="2">
    <source>
        <dbReference type="PROSITE-ProRule" id="PRU00117"/>
    </source>
</evidence>
<organism evidence="5 6">
    <name type="scientific">Echinococcus granulosus</name>
    <name type="common">Hydatid tapeworm</name>
    <dbReference type="NCBI Taxonomy" id="6210"/>
    <lineage>
        <taxon>Eukaryota</taxon>
        <taxon>Metazoa</taxon>
        <taxon>Spiralia</taxon>
        <taxon>Lophotrochozoa</taxon>
        <taxon>Platyhelminthes</taxon>
        <taxon>Cestoda</taxon>
        <taxon>Eucestoda</taxon>
        <taxon>Cyclophyllidea</taxon>
        <taxon>Taeniidae</taxon>
        <taxon>Echinococcus</taxon>
        <taxon>Echinococcus granulosus group</taxon>
    </lineage>
</organism>
<dbReference type="CTD" id="36336887"/>
<dbReference type="InterPro" id="IPR004088">
    <property type="entry name" value="KH_dom_type_1"/>
</dbReference>
<dbReference type="RefSeq" id="XP_024355240.1">
    <property type="nucleotide sequence ID" value="XM_024490421.1"/>
</dbReference>
<feature type="compositionally biased region" description="Basic residues" evidence="3">
    <location>
        <begin position="679"/>
        <end position="698"/>
    </location>
</feature>
<feature type="compositionally biased region" description="Low complexity" evidence="3">
    <location>
        <begin position="909"/>
        <end position="935"/>
    </location>
</feature>
<evidence type="ECO:0000259" key="4">
    <source>
        <dbReference type="SMART" id="SM00322"/>
    </source>
</evidence>
<dbReference type="KEGG" id="egl:EGR_01172"/>
<proteinExistence type="predicted"/>
<evidence type="ECO:0000256" key="1">
    <source>
        <dbReference type="ARBA" id="ARBA00022737"/>
    </source>
</evidence>
<dbReference type="Gene3D" id="3.30.1370.10">
    <property type="entry name" value="K Homology domain, type 1"/>
    <property type="match status" value="2"/>
</dbReference>
<name>W6VB85_ECHGR</name>
<dbReference type="SMART" id="SM00322">
    <property type="entry name" value="KH"/>
    <property type="match status" value="2"/>
</dbReference>
<dbReference type="AlphaFoldDB" id="W6VB85"/>
<keyword evidence="2" id="KW-0694">RNA-binding</keyword>
<feature type="domain" description="K Homology" evidence="4">
    <location>
        <begin position="493"/>
        <end position="566"/>
    </location>
</feature>
<feature type="compositionally biased region" description="Polar residues" evidence="3">
    <location>
        <begin position="943"/>
        <end position="957"/>
    </location>
</feature>
<dbReference type="GeneID" id="36336887"/>
<keyword evidence="6" id="KW-1185">Reference proteome</keyword>
<evidence type="ECO:0000313" key="6">
    <source>
        <dbReference type="Proteomes" id="UP000019149"/>
    </source>
</evidence>
<feature type="region of interest" description="Disordered" evidence="3">
    <location>
        <begin position="740"/>
        <end position="799"/>
    </location>
</feature>
<accession>W6VB85</accession>
<feature type="region of interest" description="Disordered" evidence="3">
    <location>
        <begin position="811"/>
        <end position="858"/>
    </location>
</feature>
<feature type="compositionally biased region" description="Polar residues" evidence="3">
    <location>
        <begin position="622"/>
        <end position="638"/>
    </location>
</feature>
<feature type="compositionally biased region" description="Low complexity" evidence="3">
    <location>
        <begin position="661"/>
        <end position="677"/>
    </location>
</feature>
<feature type="compositionally biased region" description="Basic and acidic residues" evidence="3">
    <location>
        <begin position="750"/>
        <end position="765"/>
    </location>
</feature>
<dbReference type="Proteomes" id="UP000019149">
    <property type="component" value="Unassembled WGS sequence"/>
</dbReference>
<feature type="compositionally biased region" description="Basic and acidic residues" evidence="3">
    <location>
        <begin position="641"/>
        <end position="658"/>
    </location>
</feature>
<feature type="domain" description="K Homology" evidence="4">
    <location>
        <begin position="35"/>
        <end position="107"/>
    </location>
</feature>
<dbReference type="SUPFAM" id="SSF54791">
    <property type="entry name" value="Eukaryotic type KH-domain (KH-domain type I)"/>
    <property type="match status" value="2"/>
</dbReference>
<dbReference type="InterPro" id="IPR004087">
    <property type="entry name" value="KH_dom"/>
</dbReference>
<dbReference type="InterPro" id="IPR036612">
    <property type="entry name" value="KH_dom_type_1_sf"/>
</dbReference>
<dbReference type="CDD" id="cd22436">
    <property type="entry name" value="KH-I_NOVA_rpt2"/>
    <property type="match status" value="1"/>
</dbReference>
<gene>
    <name evidence="5" type="ORF">EGR_01172</name>
</gene>
<feature type="compositionally biased region" description="Polar residues" evidence="3">
    <location>
        <begin position="839"/>
        <end position="858"/>
    </location>
</feature>
<evidence type="ECO:0000313" key="5">
    <source>
        <dbReference type="EMBL" id="EUB64044.1"/>
    </source>
</evidence>
<feature type="region of interest" description="Disordered" evidence="3">
    <location>
        <begin position="588"/>
        <end position="724"/>
    </location>
</feature>
<comment type="caution">
    <text evidence="5">The sequence shown here is derived from an EMBL/GenBank/DDBJ whole genome shotgun (WGS) entry which is preliminary data.</text>
</comment>
<dbReference type="GO" id="GO:0003723">
    <property type="term" value="F:RNA binding"/>
    <property type="evidence" value="ECO:0007669"/>
    <property type="project" value="UniProtKB-UniRule"/>
</dbReference>
<dbReference type="PROSITE" id="PS50084">
    <property type="entry name" value="KH_TYPE_1"/>
    <property type="match status" value="2"/>
</dbReference>
<keyword evidence="1" id="KW-0677">Repeat</keyword>
<dbReference type="Pfam" id="PF00013">
    <property type="entry name" value="KH_1"/>
    <property type="match status" value="2"/>
</dbReference>
<protein>
    <submittedName>
        <fullName evidence="5">RNA-binding protein Nova-1</fullName>
    </submittedName>
</protein>
<sequence>MVSRFRKSVKAHLQNVNCQLTVLTGLAQQRYSGTRVLDVKILVPNSTAGMIIGKNGTYIQEIKERSEAYVQISQKSREFSLPERCVIVAGELHQMRAAMDLILAVIASDPQSSSCPNLSYADVRGPVSSVYPTGSPYAFPFISANTGNLLLRPDASSLATAATAAANPYLVGPLTTPLNPMDAALLLQLVNSGDYISALQQHQQQQQQQHNAALNAVLHMSGGSGGSGGSGLASATGAVITANHPQVHAYPHQPHHQQQQHQASSASPLATAAANSLGSFCSNPTFLPAAAMFDSIMPSTAAAVAAAAGPQARMTSQYLGGRGAGAFVSASAYPPVATAATAQLCPFVPLQTTAFASPSPPSSATPDAPALHAAAALAAVASANSRTTSASTSAAAAASSAEALSIFDTGQRSGGGGSRTETEVAAAVVPPTGLWEESKSEAGQQPPTYLTASAAALMGLYASATAMANSNAIVTPTAGAQLLRSSVGGTSGLLYTKEILVPESLIGRISGPHGRLLLDLQTQTNTLIQVSPKCVFVSGLQSRVVSISGDQMNANYAAAVIENTITIEQLNQHAGALHAPLRRPYEESGAGYINQTPGKSNGVVASDISGGGGGDYGPIEGVTSTESNGRSSPRLQTKVSRRPDGSRRQTPEKRRFDEDMSPVSPRESPTPSSSERSPSARHSRHRHSHHLSHKYVRRRDREMASFGRSGRVREEKHHSERKRRRLACEVVVAEGVAVDSVDTDEAGEYSLRRGSDYKPEGRVKNEIVAAEEEGERQEKERYRRDHRRRSLEGEEEEVMVAERRSFNRKYVDERGSRRRSNRSQEKRSKRARRRSESQHSQSLVTLSYGENRSSSSVKQHLNPFVSTLLEPLLKEATSDTELEEVLPVSILSGEMAKRSMLLPADQKNKLTTSQLQQSQSQNQVQKSQEQQLKLQRSPDHVKTTTATLQTDGSNKIQKSVEEGDSRFDRFLSNLSERLQEREQELETWGEREIDFSDILTEDSGALHLAVSSAALKPKQLLESSLSTQWQRITENSPDEVETIKIETEITEDKEDPLNLATLLSSSVSRRFLGDHLVRELEERGVSLPPTPTRDILAGSKESRLGMVPTIFEEVSWRQSLLGVIYT</sequence>
<dbReference type="InterPro" id="IPR047276">
    <property type="entry name" value="KH-I_NOVA_rpt2"/>
</dbReference>
<feature type="region of interest" description="Disordered" evidence="3">
    <location>
        <begin position="908"/>
        <end position="961"/>
    </location>
</feature>
<feature type="compositionally biased region" description="Basic residues" evidence="3">
    <location>
        <begin position="816"/>
        <end position="833"/>
    </location>
</feature>